<protein>
    <submittedName>
        <fullName evidence="1">Uncharacterized protein</fullName>
    </submittedName>
</protein>
<dbReference type="RefSeq" id="WP_117953807.1">
    <property type="nucleotide sequence ID" value="NZ_QRAN01000007.1"/>
</dbReference>
<name>A0A3L7DYK3_9GAMM</name>
<dbReference type="EMBL" id="QRAN01000007">
    <property type="protein sequence ID" value="RLQ22334.1"/>
    <property type="molecule type" value="Genomic_DNA"/>
</dbReference>
<dbReference type="Proteomes" id="UP000265509">
    <property type="component" value="Unassembled WGS sequence"/>
</dbReference>
<organism evidence="1 2">
    <name type="scientific">Seongchinamella sediminis</name>
    <dbReference type="NCBI Taxonomy" id="2283635"/>
    <lineage>
        <taxon>Bacteria</taxon>
        <taxon>Pseudomonadati</taxon>
        <taxon>Pseudomonadota</taxon>
        <taxon>Gammaproteobacteria</taxon>
        <taxon>Cellvibrionales</taxon>
        <taxon>Halieaceae</taxon>
        <taxon>Seongchinamella</taxon>
    </lineage>
</organism>
<dbReference type="OrthoDB" id="7052771at2"/>
<evidence type="ECO:0000313" key="1">
    <source>
        <dbReference type="EMBL" id="RLQ22334.1"/>
    </source>
</evidence>
<gene>
    <name evidence="1" type="ORF">DWB85_08630</name>
</gene>
<accession>A0A3L7DYK3</accession>
<sequence>MTVPLLDINDCLLQLWGSGPLQQSPGYALLEGRDYRFGNSARGSARLRPRDINNRFWWQLSVEPLQPALGPARHTADLVHAHLKQIHRDGGEPPELLLACSGSMQREQLSLLLGIVQQCPFEVVGLVNRSALLASLHGGPGRLFHLELQLHQALLTELAQNGEDMLVQRSVPLPGCGLLQLQERLVEVIASAFIRQTRFDPRRKADTEQQLYDVLPGALQTLADSGECSVEVNGYRTRVVAADMANAGQRLFTASAETMGSLSPADRLIVDPLVALLPDLARQLPQARVAAADALWQATRQHGEHLLNRGGALSFVNALPCLAADNNGPIKPRALAPTPMAVNPPTHLLCGATARPLAAGMSIAGGLQISREGDQWLVAGAGTLNGQGIKGTQSLAAGDRLTGADGSEFQLIDVVADGS</sequence>
<evidence type="ECO:0000313" key="2">
    <source>
        <dbReference type="Proteomes" id="UP000265509"/>
    </source>
</evidence>
<keyword evidence="2" id="KW-1185">Reference proteome</keyword>
<comment type="caution">
    <text evidence="1">The sequence shown here is derived from an EMBL/GenBank/DDBJ whole genome shotgun (WGS) entry which is preliminary data.</text>
</comment>
<dbReference type="AlphaFoldDB" id="A0A3L7DYK3"/>
<proteinExistence type="predicted"/>
<reference evidence="1 2" key="1">
    <citation type="submission" date="2018-07" db="EMBL/GenBank/DDBJ databases">
        <title>Halioglobus sp. genome submission.</title>
        <authorList>
            <person name="Ye M.-Q."/>
            <person name="Du Z.-J."/>
        </authorList>
    </citation>
    <scope>NUCLEOTIDE SEQUENCE [LARGE SCALE GENOMIC DNA]</scope>
    <source>
        <strain evidence="1 2">U0301</strain>
    </source>
</reference>